<name>A0A8J6JK02_9FIRM</name>
<proteinExistence type="inferred from homology"/>
<evidence type="ECO:0000256" key="2">
    <source>
        <dbReference type="ARBA" id="ARBA00005046"/>
    </source>
</evidence>
<dbReference type="Proteomes" id="UP000607645">
    <property type="component" value="Unassembled WGS sequence"/>
</dbReference>
<dbReference type="InterPro" id="IPR038987">
    <property type="entry name" value="MoeA-like"/>
</dbReference>
<dbReference type="AlphaFoldDB" id="A0A8J6JK02"/>
<dbReference type="GO" id="GO:0046872">
    <property type="term" value="F:metal ion binding"/>
    <property type="evidence" value="ECO:0007669"/>
    <property type="project" value="UniProtKB-UniRule"/>
</dbReference>
<evidence type="ECO:0000256" key="9">
    <source>
        <dbReference type="RuleBase" id="RU365090"/>
    </source>
</evidence>
<dbReference type="Gene3D" id="2.170.190.11">
    <property type="entry name" value="Molybdopterin biosynthesis moea protein, domain 3"/>
    <property type="match status" value="1"/>
</dbReference>
<comment type="function">
    <text evidence="1 9">Catalyzes the insertion of molybdate into adenylated molybdopterin with the concomitant release of AMP.</text>
</comment>
<dbReference type="SUPFAM" id="SSF63867">
    <property type="entry name" value="MoeA C-terminal domain-like"/>
    <property type="match status" value="1"/>
</dbReference>
<gene>
    <name evidence="11" type="ORF">H8S62_04265</name>
</gene>
<comment type="pathway">
    <text evidence="2 9">Cofactor biosynthesis; molybdopterin biosynthesis.</text>
</comment>
<evidence type="ECO:0000256" key="6">
    <source>
        <dbReference type="ARBA" id="ARBA00022505"/>
    </source>
</evidence>
<dbReference type="Gene3D" id="3.90.105.10">
    <property type="entry name" value="Molybdopterin biosynthesis moea protein, domain 2"/>
    <property type="match status" value="1"/>
</dbReference>
<organism evidence="11 12">
    <name type="scientific">Lawsonibacter faecis</name>
    <dbReference type="NCBI Taxonomy" id="2763052"/>
    <lineage>
        <taxon>Bacteria</taxon>
        <taxon>Bacillati</taxon>
        <taxon>Bacillota</taxon>
        <taxon>Clostridia</taxon>
        <taxon>Eubacteriales</taxon>
        <taxon>Oscillospiraceae</taxon>
        <taxon>Lawsonibacter</taxon>
    </lineage>
</organism>
<accession>A0A8J6JK02</accession>
<reference evidence="11" key="1">
    <citation type="submission" date="2020-08" db="EMBL/GenBank/DDBJ databases">
        <title>Genome public.</title>
        <authorList>
            <person name="Liu C."/>
            <person name="Sun Q."/>
        </authorList>
    </citation>
    <scope>NUCLEOTIDE SEQUENCE</scope>
    <source>
        <strain evidence="11">NSJ-52</strain>
    </source>
</reference>
<sequence>MQTKLELEEAVSLLTRDLSPTQEQTVPLDEAAGRVLAADVAAPRDQPPFNRSPLDGYALRAADLAGADDLRPAVLRVVDSLCAGQASAVPVGPGQAVRIMTGAMLPQGCDAVVRQEDTDCGTETVAVRRALRPFDNFVPRGDDYRAGDVLLPAGLRLNAAAVGLLASLGMARVSVRRRPRVAVFATGDELAEPGAPLLPGQIYDANRYLLRARLLELGAEPVAAGACCDEPEALARALAAAAAHCDLLITTGGVSVGTKDILHEALPLLGAEQVFYQVRVKPGGHLFYSRCRGTPILSLSGNPYAAAATFEVLAGPALAVLSGCPDLLPRLTRGRLATPFPKASPARRFLRGVFSGGEVTLPDSQASGSLASLALCNCLVDIPAGTGALAVGDAVAVRPFRA</sequence>
<dbReference type="PANTHER" id="PTHR10192:SF5">
    <property type="entry name" value="GEPHYRIN"/>
    <property type="match status" value="1"/>
</dbReference>
<keyword evidence="12" id="KW-1185">Reference proteome</keyword>
<dbReference type="NCBIfam" id="NF045515">
    <property type="entry name" value="Glp_gephyrin"/>
    <property type="match status" value="1"/>
</dbReference>
<dbReference type="NCBIfam" id="TIGR00177">
    <property type="entry name" value="molyb_syn"/>
    <property type="match status" value="1"/>
</dbReference>
<comment type="similarity">
    <text evidence="3 9">Belongs to the MoeA family.</text>
</comment>
<dbReference type="FunFam" id="2.170.190.11:FF:000001">
    <property type="entry name" value="Molybdopterin molybdenumtransferase"/>
    <property type="match status" value="1"/>
</dbReference>
<dbReference type="InterPro" id="IPR036425">
    <property type="entry name" value="MoaB/Mog-like_dom_sf"/>
</dbReference>
<dbReference type="UniPathway" id="UPA00344"/>
<keyword evidence="9" id="KW-0460">Magnesium</keyword>
<dbReference type="GO" id="GO:0061599">
    <property type="term" value="F:molybdopterin molybdotransferase activity"/>
    <property type="evidence" value="ECO:0007669"/>
    <property type="project" value="UniProtKB-UniRule"/>
</dbReference>
<dbReference type="Pfam" id="PF03453">
    <property type="entry name" value="MoeA_N"/>
    <property type="match status" value="1"/>
</dbReference>
<evidence type="ECO:0000259" key="10">
    <source>
        <dbReference type="SMART" id="SM00852"/>
    </source>
</evidence>
<dbReference type="RefSeq" id="WP_186918585.1">
    <property type="nucleotide sequence ID" value="NZ_JACOPQ010000002.1"/>
</dbReference>
<dbReference type="CDD" id="cd00887">
    <property type="entry name" value="MoeA"/>
    <property type="match status" value="1"/>
</dbReference>
<dbReference type="GO" id="GO:0005829">
    <property type="term" value="C:cytosol"/>
    <property type="evidence" value="ECO:0007669"/>
    <property type="project" value="TreeGrafter"/>
</dbReference>
<keyword evidence="6 9" id="KW-0500">Molybdenum</keyword>
<evidence type="ECO:0000256" key="1">
    <source>
        <dbReference type="ARBA" id="ARBA00002901"/>
    </source>
</evidence>
<keyword evidence="9" id="KW-0479">Metal-binding</keyword>
<dbReference type="InterPro" id="IPR036135">
    <property type="entry name" value="MoeA_linker/N_sf"/>
</dbReference>
<dbReference type="SUPFAM" id="SSF63882">
    <property type="entry name" value="MoeA N-terminal region -like"/>
    <property type="match status" value="1"/>
</dbReference>
<feature type="domain" description="MoaB/Mog" evidence="10">
    <location>
        <begin position="182"/>
        <end position="320"/>
    </location>
</feature>
<evidence type="ECO:0000313" key="12">
    <source>
        <dbReference type="Proteomes" id="UP000607645"/>
    </source>
</evidence>
<dbReference type="InterPro" id="IPR001453">
    <property type="entry name" value="MoaB/Mog_dom"/>
</dbReference>
<comment type="cofactor">
    <cofactor evidence="9">
        <name>Mg(2+)</name>
        <dbReference type="ChEBI" id="CHEBI:18420"/>
    </cofactor>
</comment>
<evidence type="ECO:0000313" key="11">
    <source>
        <dbReference type="EMBL" id="MBC5736225.1"/>
    </source>
</evidence>
<dbReference type="PANTHER" id="PTHR10192">
    <property type="entry name" value="MOLYBDOPTERIN BIOSYNTHESIS PROTEIN"/>
    <property type="match status" value="1"/>
</dbReference>
<dbReference type="GO" id="GO:0006777">
    <property type="term" value="P:Mo-molybdopterin cofactor biosynthetic process"/>
    <property type="evidence" value="ECO:0007669"/>
    <property type="project" value="UniProtKB-UniRule"/>
</dbReference>
<evidence type="ECO:0000256" key="4">
    <source>
        <dbReference type="ARBA" id="ARBA00013269"/>
    </source>
</evidence>
<keyword evidence="9" id="KW-0808">Transferase</keyword>
<evidence type="ECO:0000256" key="3">
    <source>
        <dbReference type="ARBA" id="ARBA00010763"/>
    </source>
</evidence>
<comment type="caution">
    <text evidence="11">The sequence shown here is derived from an EMBL/GenBank/DDBJ whole genome shotgun (WGS) entry which is preliminary data.</text>
</comment>
<dbReference type="Gene3D" id="3.40.980.10">
    <property type="entry name" value="MoaB/Mog-like domain"/>
    <property type="match status" value="1"/>
</dbReference>
<dbReference type="EC" id="2.10.1.1" evidence="4 9"/>
<dbReference type="Pfam" id="PF00994">
    <property type="entry name" value="MoCF_biosynth"/>
    <property type="match status" value="1"/>
</dbReference>
<keyword evidence="7 9" id="KW-0501">Molybdenum cofactor biosynthesis</keyword>
<evidence type="ECO:0000256" key="8">
    <source>
        <dbReference type="ARBA" id="ARBA00047317"/>
    </source>
</evidence>
<dbReference type="InterPro" id="IPR005110">
    <property type="entry name" value="MoeA_linker/N"/>
</dbReference>
<dbReference type="SUPFAM" id="SSF53218">
    <property type="entry name" value="Molybdenum cofactor biosynthesis proteins"/>
    <property type="match status" value="1"/>
</dbReference>
<evidence type="ECO:0000256" key="7">
    <source>
        <dbReference type="ARBA" id="ARBA00023150"/>
    </source>
</evidence>
<dbReference type="SMART" id="SM00852">
    <property type="entry name" value="MoCF_biosynth"/>
    <property type="match status" value="1"/>
</dbReference>
<dbReference type="Gene3D" id="2.40.340.10">
    <property type="entry name" value="MoeA, C-terminal, domain IV"/>
    <property type="match status" value="1"/>
</dbReference>
<dbReference type="EMBL" id="JACOPQ010000002">
    <property type="protein sequence ID" value="MBC5736225.1"/>
    <property type="molecule type" value="Genomic_DNA"/>
</dbReference>
<dbReference type="InterPro" id="IPR005111">
    <property type="entry name" value="MoeA_C_domain_IV"/>
</dbReference>
<protein>
    <recommendedName>
        <fullName evidence="5 9">Molybdopterin molybdenumtransferase</fullName>
        <ecNumber evidence="4 9">2.10.1.1</ecNumber>
    </recommendedName>
</protein>
<comment type="catalytic activity">
    <reaction evidence="8">
        <text>adenylyl-molybdopterin + molybdate = Mo-molybdopterin + AMP + H(+)</text>
        <dbReference type="Rhea" id="RHEA:35047"/>
        <dbReference type="ChEBI" id="CHEBI:15378"/>
        <dbReference type="ChEBI" id="CHEBI:36264"/>
        <dbReference type="ChEBI" id="CHEBI:62727"/>
        <dbReference type="ChEBI" id="CHEBI:71302"/>
        <dbReference type="ChEBI" id="CHEBI:456215"/>
        <dbReference type="EC" id="2.10.1.1"/>
    </reaction>
</comment>
<dbReference type="Pfam" id="PF03454">
    <property type="entry name" value="MoeA_C"/>
    <property type="match status" value="1"/>
</dbReference>
<dbReference type="InterPro" id="IPR036688">
    <property type="entry name" value="MoeA_C_domain_IV_sf"/>
</dbReference>
<evidence type="ECO:0000256" key="5">
    <source>
        <dbReference type="ARBA" id="ARBA00021108"/>
    </source>
</evidence>